<comment type="caution">
    <text evidence="1">The sequence shown here is derived from an EMBL/GenBank/DDBJ whole genome shotgun (WGS) entry which is preliminary data.</text>
</comment>
<sequence>MLVPDTCGTHSSYLLLLIPTLSTTFVNTSSSKESWKSCHRLGASYPPCLAPCTANPLCDVVVGTTIAFLGVKQQAAHQACERPTLGTTAKPNRASIIATSANKSDVANLTSESTIPLGTARATNLEEDAIANPVQELDGTAHPPAANAEAATTLPAATIDASLAVQLKSAAINVVVVTDGTHAVKITIRLASIALFIIPPAYEATVVGAVAIPLGLKSPTIKKATLATAVSTDVAIIATKADNANPIAIKIDGAHDPEDIGVDLKATKNGAAIPTEEDVAAK</sequence>
<organism evidence="1 2">
    <name type="scientific">Adiantum capillus-veneris</name>
    <name type="common">Maidenhair fern</name>
    <dbReference type="NCBI Taxonomy" id="13818"/>
    <lineage>
        <taxon>Eukaryota</taxon>
        <taxon>Viridiplantae</taxon>
        <taxon>Streptophyta</taxon>
        <taxon>Embryophyta</taxon>
        <taxon>Tracheophyta</taxon>
        <taxon>Polypodiopsida</taxon>
        <taxon>Polypodiidae</taxon>
        <taxon>Polypodiales</taxon>
        <taxon>Pteridineae</taxon>
        <taxon>Pteridaceae</taxon>
        <taxon>Vittarioideae</taxon>
        <taxon>Adiantum</taxon>
    </lineage>
</organism>
<keyword evidence="2" id="KW-1185">Reference proteome</keyword>
<reference evidence="1" key="1">
    <citation type="submission" date="2021-01" db="EMBL/GenBank/DDBJ databases">
        <title>Adiantum capillus-veneris genome.</title>
        <authorList>
            <person name="Fang Y."/>
            <person name="Liao Q."/>
        </authorList>
    </citation>
    <scope>NUCLEOTIDE SEQUENCE</scope>
    <source>
        <strain evidence="1">H3</strain>
        <tissue evidence="1">Leaf</tissue>
    </source>
</reference>
<dbReference type="EMBL" id="JABFUD020000025">
    <property type="protein sequence ID" value="KAI5059032.1"/>
    <property type="molecule type" value="Genomic_DNA"/>
</dbReference>
<name>A0A9D4Z3I3_ADICA</name>
<protein>
    <submittedName>
        <fullName evidence="1">Uncharacterized protein</fullName>
    </submittedName>
</protein>
<dbReference type="AlphaFoldDB" id="A0A9D4Z3I3"/>
<evidence type="ECO:0000313" key="1">
    <source>
        <dbReference type="EMBL" id="KAI5059032.1"/>
    </source>
</evidence>
<gene>
    <name evidence="1" type="ORF">GOP47_0025351</name>
</gene>
<accession>A0A9D4Z3I3</accession>
<dbReference type="Proteomes" id="UP000886520">
    <property type="component" value="Chromosome 25"/>
</dbReference>
<evidence type="ECO:0000313" key="2">
    <source>
        <dbReference type="Proteomes" id="UP000886520"/>
    </source>
</evidence>
<proteinExistence type="predicted"/>